<keyword evidence="2 6" id="KW-0808">Transferase</keyword>
<evidence type="ECO:0000256" key="6">
    <source>
        <dbReference type="PROSITE-ProRule" id="PRU01016"/>
    </source>
</evidence>
<keyword evidence="4" id="KW-0680">Restriction system</keyword>
<dbReference type="GO" id="GO:0003886">
    <property type="term" value="F:DNA (cytosine-5-)-methyltransferase activity"/>
    <property type="evidence" value="ECO:0007669"/>
    <property type="project" value="UniProtKB-EC"/>
</dbReference>
<accession>A0A377PYQ2</accession>
<proteinExistence type="inferred from homology"/>
<dbReference type="PANTHER" id="PTHR46098:SF1">
    <property type="entry name" value="TRNA (CYTOSINE(38)-C(5))-METHYLTRANSFERASE"/>
    <property type="match status" value="1"/>
</dbReference>
<dbReference type="InterPro" id="IPR050750">
    <property type="entry name" value="C5-MTase"/>
</dbReference>
<dbReference type="RefSeq" id="WP_181809968.1">
    <property type="nucleotide sequence ID" value="NZ_CASFEB010000008.1"/>
</dbReference>
<dbReference type="PRINTS" id="PR00105">
    <property type="entry name" value="C5METTRFRASE"/>
</dbReference>
<dbReference type="Proteomes" id="UP000255269">
    <property type="component" value="Unassembled WGS sequence"/>
</dbReference>
<dbReference type="AlphaFoldDB" id="A0A377PYQ2"/>
<sequence length="333" mass="38201">MKTNITFIDFCSGIGGGRLGLELNGYKCLGFSEIDKEAIRTYKSFFNTKSEIEFGDLTKINPMTLPNFDLLISGFPCQSFSIVGKREGLENKEKGQIIFYLAEILMAKKPKAFILENVKGLVNHNKGETLKEILKLLESCGYKVDFKVLNSLDFGLAQSRERVYFVGISADSKKKFSFEIKSDFAVKEVRLQDFLNPQKENIFSTNSAPYQTFLKFLENKYNKNKFNLREILKQDFLVLDTRQSDLRLYKNKFPTLRRDRQGMFYVYKNNLYKLSALEALNLQGFNKIKNLSKKIENLKTGDILRQCGNAMSVNVIESIARNLSKTLQGNYNG</sequence>
<evidence type="ECO:0000313" key="9">
    <source>
        <dbReference type="EMBL" id="STQ88098.1"/>
    </source>
</evidence>
<dbReference type="PROSITE" id="PS51679">
    <property type="entry name" value="SAM_MT_C5"/>
    <property type="match status" value="1"/>
</dbReference>
<dbReference type="Pfam" id="PF00145">
    <property type="entry name" value="DNA_methylase"/>
    <property type="match status" value="1"/>
</dbReference>
<gene>
    <name evidence="9" type="primary">hpaIIM</name>
    <name evidence="9" type="ORF">NCTC13156_00929</name>
</gene>
<keyword evidence="1 6" id="KW-0489">Methyltransferase</keyword>
<evidence type="ECO:0000256" key="3">
    <source>
        <dbReference type="ARBA" id="ARBA00022691"/>
    </source>
</evidence>
<dbReference type="NCBIfam" id="TIGR00675">
    <property type="entry name" value="dcm"/>
    <property type="match status" value="1"/>
</dbReference>
<dbReference type="EMBL" id="UGJF01000001">
    <property type="protein sequence ID" value="STQ88098.1"/>
    <property type="molecule type" value="Genomic_DNA"/>
</dbReference>
<dbReference type="InterPro" id="IPR018117">
    <property type="entry name" value="C5_DNA_meth_AS"/>
</dbReference>
<dbReference type="InterPro" id="IPR029063">
    <property type="entry name" value="SAM-dependent_MTases_sf"/>
</dbReference>
<comment type="catalytic activity">
    <reaction evidence="5 8">
        <text>a 2'-deoxycytidine in DNA + S-adenosyl-L-methionine = a 5-methyl-2'-deoxycytidine in DNA + S-adenosyl-L-homocysteine + H(+)</text>
        <dbReference type="Rhea" id="RHEA:13681"/>
        <dbReference type="Rhea" id="RHEA-COMP:11369"/>
        <dbReference type="Rhea" id="RHEA-COMP:11370"/>
        <dbReference type="ChEBI" id="CHEBI:15378"/>
        <dbReference type="ChEBI" id="CHEBI:57856"/>
        <dbReference type="ChEBI" id="CHEBI:59789"/>
        <dbReference type="ChEBI" id="CHEBI:85452"/>
        <dbReference type="ChEBI" id="CHEBI:85454"/>
        <dbReference type="EC" id="2.1.1.37"/>
    </reaction>
</comment>
<dbReference type="PANTHER" id="PTHR46098">
    <property type="entry name" value="TRNA (CYTOSINE(38)-C(5))-METHYLTRANSFERASE"/>
    <property type="match status" value="1"/>
</dbReference>
<dbReference type="InterPro" id="IPR001525">
    <property type="entry name" value="C5_MeTfrase"/>
</dbReference>
<feature type="active site" evidence="6">
    <location>
        <position position="77"/>
    </location>
</feature>
<dbReference type="Gene3D" id="3.90.120.10">
    <property type="entry name" value="DNA Methylase, subunit A, domain 2"/>
    <property type="match status" value="1"/>
</dbReference>
<dbReference type="Gene3D" id="3.40.50.150">
    <property type="entry name" value="Vaccinia Virus protein VP39"/>
    <property type="match status" value="1"/>
</dbReference>
<reference evidence="9 10" key="1">
    <citation type="submission" date="2018-06" db="EMBL/GenBank/DDBJ databases">
        <authorList>
            <consortium name="Pathogen Informatics"/>
            <person name="Doyle S."/>
        </authorList>
    </citation>
    <scope>NUCLEOTIDE SEQUENCE [LARGE SCALE GENOMIC DNA]</scope>
    <source>
        <strain evidence="9 10">NCTC13156</strain>
    </source>
</reference>
<dbReference type="EC" id="2.1.1.37" evidence="8"/>
<evidence type="ECO:0000256" key="8">
    <source>
        <dbReference type="RuleBase" id="RU000417"/>
    </source>
</evidence>
<dbReference type="GO" id="GO:0009307">
    <property type="term" value="P:DNA restriction-modification system"/>
    <property type="evidence" value="ECO:0007669"/>
    <property type="project" value="UniProtKB-KW"/>
</dbReference>
<dbReference type="GO" id="GO:0032259">
    <property type="term" value="P:methylation"/>
    <property type="evidence" value="ECO:0007669"/>
    <property type="project" value="UniProtKB-KW"/>
</dbReference>
<protein>
    <recommendedName>
        <fullName evidence="8">Cytosine-specific methyltransferase</fullName>
        <ecNumber evidence="8">2.1.1.37</ecNumber>
    </recommendedName>
</protein>
<dbReference type="SUPFAM" id="SSF53335">
    <property type="entry name" value="S-adenosyl-L-methionine-dependent methyltransferases"/>
    <property type="match status" value="1"/>
</dbReference>
<evidence type="ECO:0000256" key="1">
    <source>
        <dbReference type="ARBA" id="ARBA00022603"/>
    </source>
</evidence>
<evidence type="ECO:0000256" key="2">
    <source>
        <dbReference type="ARBA" id="ARBA00022679"/>
    </source>
</evidence>
<keyword evidence="3 6" id="KW-0949">S-adenosyl-L-methionine</keyword>
<name>A0A377PYQ2_9HELI</name>
<comment type="similarity">
    <text evidence="6 7">Belongs to the class I-like SAM-binding methyltransferase superfamily. C5-methyltransferase family.</text>
</comment>
<evidence type="ECO:0000256" key="5">
    <source>
        <dbReference type="ARBA" id="ARBA00047422"/>
    </source>
</evidence>
<evidence type="ECO:0000256" key="4">
    <source>
        <dbReference type="ARBA" id="ARBA00022747"/>
    </source>
</evidence>
<dbReference type="PROSITE" id="PS00094">
    <property type="entry name" value="C5_MTASE_1"/>
    <property type="match status" value="1"/>
</dbReference>
<organism evidence="9 10">
    <name type="scientific">Helicobacter pullorum</name>
    <dbReference type="NCBI Taxonomy" id="35818"/>
    <lineage>
        <taxon>Bacteria</taxon>
        <taxon>Pseudomonadati</taxon>
        <taxon>Campylobacterota</taxon>
        <taxon>Epsilonproteobacteria</taxon>
        <taxon>Campylobacterales</taxon>
        <taxon>Helicobacteraceae</taxon>
        <taxon>Helicobacter</taxon>
    </lineage>
</organism>
<evidence type="ECO:0000256" key="7">
    <source>
        <dbReference type="RuleBase" id="RU000416"/>
    </source>
</evidence>
<evidence type="ECO:0000313" key="10">
    <source>
        <dbReference type="Proteomes" id="UP000255269"/>
    </source>
</evidence>